<organism evidence="2 3">
    <name type="scientific">Tumidithrix elongata BACA0141</name>
    <dbReference type="NCBI Taxonomy" id="2716417"/>
    <lineage>
        <taxon>Bacteria</taxon>
        <taxon>Bacillati</taxon>
        <taxon>Cyanobacteriota</taxon>
        <taxon>Cyanophyceae</taxon>
        <taxon>Pseudanabaenales</taxon>
        <taxon>Pseudanabaenaceae</taxon>
        <taxon>Tumidithrix</taxon>
        <taxon>Tumidithrix elongata</taxon>
    </lineage>
</organism>
<dbReference type="InterPro" id="IPR029058">
    <property type="entry name" value="AB_hydrolase_fold"/>
</dbReference>
<name>A0AAW9Q7M4_9CYAN</name>
<protein>
    <submittedName>
        <fullName evidence="2">Alpha/beta fold hydrolase</fullName>
    </submittedName>
</protein>
<feature type="domain" description="AB hydrolase-1" evidence="1">
    <location>
        <begin position="49"/>
        <end position="300"/>
    </location>
</feature>
<dbReference type="SUPFAM" id="SSF53474">
    <property type="entry name" value="alpha/beta-Hydrolases"/>
    <property type="match status" value="1"/>
</dbReference>
<dbReference type="PANTHER" id="PTHR46438:SF12">
    <property type="entry name" value="ALPHA_BETA-HYDROLASES SUPERFAMILY PROTEIN"/>
    <property type="match status" value="1"/>
</dbReference>
<proteinExistence type="predicted"/>
<gene>
    <name evidence="2" type="ORF">V2H45_20925</name>
</gene>
<accession>A0AAW9Q7M4</accession>
<reference evidence="2" key="1">
    <citation type="submission" date="2024-01" db="EMBL/GenBank/DDBJ databases">
        <title>Bank of Algae and Cyanobacteria of the Azores (BACA) strain genomes.</title>
        <authorList>
            <person name="Luz R."/>
            <person name="Cordeiro R."/>
            <person name="Fonseca A."/>
            <person name="Goncalves V."/>
        </authorList>
    </citation>
    <scope>NUCLEOTIDE SEQUENCE</scope>
    <source>
        <strain evidence="2">BACA0141</strain>
    </source>
</reference>
<sequence>MQKTPTNSLPNPQFDRNKEARVDRFWTWRNYKICYRAAGLERVSDAPAVVLIHGFGASVGHWHKNMPALAGVSRVFAIDLIGFGASEKPHPSQSPYTFETWGMQVADFVREVVGSPAILIGNSIGAVVAMQTAILAPELVTKTILINCSLRLLQEQKQITLPWSRRVGAKVMQNILGNRAIAKFFFDLVRRPQTVRKILKQAYVRDEAVTDELVEMLVKPAQDPNAVAVFMAFVRYSQGPTPEELLEKLPCSAIVLWGEKDPWEPIELGREFTKFACVSDFIPIANAGHCPQDEAPELVNPILIAAIQN</sequence>
<dbReference type="Proteomes" id="UP001333818">
    <property type="component" value="Unassembled WGS sequence"/>
</dbReference>
<evidence type="ECO:0000259" key="1">
    <source>
        <dbReference type="Pfam" id="PF12697"/>
    </source>
</evidence>
<dbReference type="PANTHER" id="PTHR46438">
    <property type="entry name" value="ALPHA/BETA-HYDROLASES SUPERFAMILY PROTEIN"/>
    <property type="match status" value="1"/>
</dbReference>
<dbReference type="Pfam" id="PF12697">
    <property type="entry name" value="Abhydrolase_6"/>
    <property type="match status" value="1"/>
</dbReference>
<dbReference type="PRINTS" id="PR00111">
    <property type="entry name" value="ABHYDROLASE"/>
</dbReference>
<dbReference type="AlphaFoldDB" id="A0AAW9Q7M4"/>
<dbReference type="InterPro" id="IPR000073">
    <property type="entry name" value="AB_hydrolase_1"/>
</dbReference>
<dbReference type="Gene3D" id="3.40.50.1820">
    <property type="entry name" value="alpha/beta hydrolase"/>
    <property type="match status" value="1"/>
</dbReference>
<evidence type="ECO:0000313" key="2">
    <source>
        <dbReference type="EMBL" id="MEE3719213.1"/>
    </source>
</evidence>
<evidence type="ECO:0000313" key="3">
    <source>
        <dbReference type="Proteomes" id="UP001333818"/>
    </source>
</evidence>
<dbReference type="GO" id="GO:0016787">
    <property type="term" value="F:hydrolase activity"/>
    <property type="evidence" value="ECO:0007669"/>
    <property type="project" value="UniProtKB-KW"/>
</dbReference>
<comment type="caution">
    <text evidence="2">The sequence shown here is derived from an EMBL/GenBank/DDBJ whole genome shotgun (WGS) entry which is preliminary data.</text>
</comment>
<keyword evidence="3" id="KW-1185">Reference proteome</keyword>
<keyword evidence="2" id="KW-0378">Hydrolase</keyword>
<dbReference type="EMBL" id="JAZBJZ010000118">
    <property type="protein sequence ID" value="MEE3719213.1"/>
    <property type="molecule type" value="Genomic_DNA"/>
</dbReference>